<evidence type="ECO:0000256" key="4">
    <source>
        <dbReference type="ARBA" id="ARBA00022723"/>
    </source>
</evidence>
<dbReference type="RefSeq" id="WP_152808091.1">
    <property type="nucleotide sequence ID" value="NZ_WHNW01000001.1"/>
</dbReference>
<evidence type="ECO:0000313" key="10">
    <source>
        <dbReference type="EMBL" id="MPV85130.1"/>
    </source>
</evidence>
<evidence type="ECO:0000256" key="8">
    <source>
        <dbReference type="PIRSR" id="PIRSR600760-2"/>
    </source>
</evidence>
<dbReference type="GO" id="GO:0008934">
    <property type="term" value="F:inositol monophosphate 1-phosphatase activity"/>
    <property type="evidence" value="ECO:0007669"/>
    <property type="project" value="InterPro"/>
</dbReference>
<dbReference type="CDD" id="cd01639">
    <property type="entry name" value="IMPase"/>
    <property type="match status" value="1"/>
</dbReference>
<keyword evidence="11" id="KW-1185">Reference proteome</keyword>
<evidence type="ECO:0000313" key="11">
    <source>
        <dbReference type="Proteomes" id="UP000471298"/>
    </source>
</evidence>
<dbReference type="AlphaFoldDB" id="A0A6N7EUC6"/>
<dbReference type="FunFam" id="3.40.190.80:FF:000020">
    <property type="entry name" value="Fructose-1,6-bisphosphatase/inositol-1-monophosphatase"/>
    <property type="match status" value="1"/>
</dbReference>
<name>A0A6N7EUC6_9GAMM</name>
<keyword evidence="6" id="KW-0889">Transcription antitermination</keyword>
<reference evidence="10 11" key="1">
    <citation type="submission" date="2019-10" db="EMBL/GenBank/DDBJ databases">
        <title>Cardiobacteriales fam. a chemoheterotrophic member of the order Cardiobacteriales, and proposal of Cardiobacteriales fam. nov.</title>
        <authorList>
            <person name="Wang C."/>
        </authorList>
    </citation>
    <scope>NUCLEOTIDE SEQUENCE [LARGE SCALE GENOMIC DNA]</scope>
    <source>
        <strain evidence="10 11">ML27</strain>
    </source>
</reference>
<sequence length="266" mass="28697">MHPMLTIAKRASDAAAKLITRQYDQGGKIQISSKQPNDFVSEVDIAAEHAIISVIRESFPDHAILAEESLANTDITTTTSAKQPYCWVIDPIDGTANFIKGFPHFAISIGLLKNNKLEAGLVYQPITDELFMAARGQGATLNGHRIRVSETPPENAIIATGLPFKTPDALAPQIKNINAVFNLFPDIRRTGSAALDLCYVASGRVDGYFELGLSPWDIAAGALIAQESGAIVSDIEGNFNYLDSGNIIAAPAKVYKKLIKTLHQHA</sequence>
<feature type="binding site" evidence="8">
    <location>
        <position position="93"/>
    </location>
    <ligand>
        <name>Mg(2+)</name>
        <dbReference type="ChEBI" id="CHEBI:18420"/>
        <label>2</label>
    </ligand>
</feature>
<evidence type="ECO:0000256" key="6">
    <source>
        <dbReference type="ARBA" id="ARBA00022814"/>
    </source>
</evidence>
<accession>A0A6N7EUC6</accession>
<dbReference type="GO" id="GO:0007165">
    <property type="term" value="P:signal transduction"/>
    <property type="evidence" value="ECO:0007669"/>
    <property type="project" value="TreeGrafter"/>
</dbReference>
<evidence type="ECO:0000256" key="2">
    <source>
        <dbReference type="ARBA" id="ARBA00001946"/>
    </source>
</evidence>
<feature type="binding site" evidence="8">
    <location>
        <position position="92"/>
    </location>
    <ligand>
        <name>Mg(2+)</name>
        <dbReference type="ChEBI" id="CHEBI:18420"/>
        <label>1</label>
        <note>catalytic</note>
    </ligand>
</feature>
<keyword evidence="6" id="KW-0804">Transcription</keyword>
<dbReference type="PRINTS" id="PR01959">
    <property type="entry name" value="SBIMPHPHTASE"/>
</dbReference>
<dbReference type="InParanoid" id="A0A6N7EUC6"/>
<feature type="binding site" evidence="8">
    <location>
        <position position="217"/>
    </location>
    <ligand>
        <name>Mg(2+)</name>
        <dbReference type="ChEBI" id="CHEBI:18420"/>
        <label>1</label>
        <note>catalytic</note>
    </ligand>
</feature>
<keyword evidence="6" id="KW-0805">Transcription regulation</keyword>
<dbReference type="GO" id="GO:0031564">
    <property type="term" value="P:transcription antitermination"/>
    <property type="evidence" value="ECO:0007669"/>
    <property type="project" value="UniProtKB-KW"/>
</dbReference>
<evidence type="ECO:0000256" key="5">
    <source>
        <dbReference type="ARBA" id="ARBA00022801"/>
    </source>
</evidence>
<proteinExistence type="inferred from homology"/>
<dbReference type="InterPro" id="IPR033942">
    <property type="entry name" value="IMPase"/>
</dbReference>
<dbReference type="SUPFAM" id="SSF56655">
    <property type="entry name" value="Carbohydrate phosphatase"/>
    <property type="match status" value="1"/>
</dbReference>
<dbReference type="FunFam" id="3.30.540.10:FF:000003">
    <property type="entry name" value="Inositol-1-monophosphatase"/>
    <property type="match status" value="1"/>
</dbReference>
<protein>
    <recommendedName>
        <fullName evidence="9">Inositol-1-monophosphatase</fullName>
        <ecNumber evidence="9">3.1.3.25</ecNumber>
    </recommendedName>
</protein>
<dbReference type="Gene3D" id="3.40.190.80">
    <property type="match status" value="1"/>
</dbReference>
<dbReference type="GO" id="GO:0046854">
    <property type="term" value="P:phosphatidylinositol phosphate biosynthetic process"/>
    <property type="evidence" value="ECO:0007669"/>
    <property type="project" value="InterPro"/>
</dbReference>
<dbReference type="PROSITE" id="PS00629">
    <property type="entry name" value="IMP_1"/>
    <property type="match status" value="1"/>
</dbReference>
<dbReference type="PANTHER" id="PTHR20854">
    <property type="entry name" value="INOSITOL MONOPHOSPHATASE"/>
    <property type="match status" value="1"/>
</dbReference>
<feature type="binding site" evidence="8">
    <location>
        <position position="90"/>
    </location>
    <ligand>
        <name>Mg(2+)</name>
        <dbReference type="ChEBI" id="CHEBI:18420"/>
        <label>2</label>
    </ligand>
</feature>
<dbReference type="PROSITE" id="PS00630">
    <property type="entry name" value="IMP_2"/>
    <property type="match status" value="1"/>
</dbReference>
<dbReference type="PANTHER" id="PTHR20854:SF4">
    <property type="entry name" value="INOSITOL-1-MONOPHOSPHATASE-RELATED"/>
    <property type="match status" value="1"/>
</dbReference>
<evidence type="ECO:0000256" key="9">
    <source>
        <dbReference type="RuleBase" id="RU364068"/>
    </source>
</evidence>
<comment type="catalytic activity">
    <reaction evidence="1 9">
        <text>a myo-inositol phosphate + H2O = myo-inositol + phosphate</text>
        <dbReference type="Rhea" id="RHEA:24056"/>
        <dbReference type="ChEBI" id="CHEBI:15377"/>
        <dbReference type="ChEBI" id="CHEBI:17268"/>
        <dbReference type="ChEBI" id="CHEBI:43474"/>
        <dbReference type="ChEBI" id="CHEBI:84139"/>
        <dbReference type="EC" id="3.1.3.25"/>
    </reaction>
</comment>
<comment type="cofactor">
    <cofactor evidence="2 8 9">
        <name>Mg(2+)</name>
        <dbReference type="ChEBI" id="CHEBI:18420"/>
    </cofactor>
</comment>
<dbReference type="Proteomes" id="UP000471298">
    <property type="component" value="Unassembled WGS sequence"/>
</dbReference>
<dbReference type="Gene3D" id="3.30.540.10">
    <property type="entry name" value="Fructose-1,6-Bisphosphatase, subunit A, domain 1"/>
    <property type="match status" value="1"/>
</dbReference>
<gene>
    <name evidence="10" type="ORF">GCU85_00080</name>
</gene>
<dbReference type="InterPro" id="IPR020583">
    <property type="entry name" value="Inositol_monoP_metal-BS"/>
</dbReference>
<evidence type="ECO:0000256" key="1">
    <source>
        <dbReference type="ARBA" id="ARBA00001033"/>
    </source>
</evidence>
<keyword evidence="7 8" id="KW-0460">Magnesium</keyword>
<dbReference type="GO" id="GO:0006020">
    <property type="term" value="P:inositol metabolic process"/>
    <property type="evidence" value="ECO:0007669"/>
    <property type="project" value="TreeGrafter"/>
</dbReference>
<dbReference type="InterPro" id="IPR022337">
    <property type="entry name" value="Inositol_monophosphatase_SuhB"/>
</dbReference>
<keyword evidence="4 8" id="KW-0479">Metal-binding</keyword>
<dbReference type="EC" id="3.1.3.25" evidence="9"/>
<dbReference type="Pfam" id="PF00459">
    <property type="entry name" value="Inositol_P"/>
    <property type="match status" value="1"/>
</dbReference>
<feature type="binding site" evidence="8">
    <location>
        <position position="67"/>
    </location>
    <ligand>
        <name>Mg(2+)</name>
        <dbReference type="ChEBI" id="CHEBI:18420"/>
        <label>1</label>
        <note>catalytic</note>
    </ligand>
</feature>
<dbReference type="InterPro" id="IPR020550">
    <property type="entry name" value="Inositol_monophosphatase_CS"/>
</dbReference>
<comment type="caution">
    <text evidence="10">The sequence shown here is derived from an EMBL/GenBank/DDBJ whole genome shotgun (WGS) entry which is preliminary data.</text>
</comment>
<dbReference type="InterPro" id="IPR000760">
    <property type="entry name" value="Inositol_monophosphatase-like"/>
</dbReference>
<comment type="similarity">
    <text evidence="3 9">Belongs to the inositol monophosphatase superfamily.</text>
</comment>
<evidence type="ECO:0000256" key="7">
    <source>
        <dbReference type="ARBA" id="ARBA00022842"/>
    </source>
</evidence>
<evidence type="ECO:0000256" key="3">
    <source>
        <dbReference type="ARBA" id="ARBA00009759"/>
    </source>
</evidence>
<dbReference type="EMBL" id="WHNW01000001">
    <property type="protein sequence ID" value="MPV85130.1"/>
    <property type="molecule type" value="Genomic_DNA"/>
</dbReference>
<dbReference type="PRINTS" id="PR00377">
    <property type="entry name" value="IMPHPHTASES"/>
</dbReference>
<organism evidence="10 11">
    <name type="scientific">Ostreibacterium oceani</name>
    <dbReference type="NCBI Taxonomy" id="2654998"/>
    <lineage>
        <taxon>Bacteria</taxon>
        <taxon>Pseudomonadati</taxon>
        <taxon>Pseudomonadota</taxon>
        <taxon>Gammaproteobacteria</taxon>
        <taxon>Cardiobacteriales</taxon>
        <taxon>Ostreibacteriaceae</taxon>
        <taxon>Ostreibacterium</taxon>
    </lineage>
</organism>
<keyword evidence="5 9" id="KW-0378">Hydrolase</keyword>
<dbReference type="FunCoup" id="A0A6N7EUC6">
    <property type="interactions" value="435"/>
</dbReference>
<dbReference type="GO" id="GO:0046872">
    <property type="term" value="F:metal ion binding"/>
    <property type="evidence" value="ECO:0007669"/>
    <property type="project" value="UniProtKB-KW"/>
</dbReference>